<dbReference type="Proteomes" id="UP000828941">
    <property type="component" value="Chromosome 2"/>
</dbReference>
<dbReference type="EMBL" id="CM039427">
    <property type="protein sequence ID" value="KAI4354219.1"/>
    <property type="molecule type" value="Genomic_DNA"/>
</dbReference>
<accession>A0ACB9Q1T2</accession>
<gene>
    <name evidence="1" type="ORF">L6164_003107</name>
</gene>
<proteinExistence type="predicted"/>
<protein>
    <submittedName>
        <fullName evidence="1">Uncharacterized protein</fullName>
    </submittedName>
</protein>
<name>A0ACB9Q1T2_BAUVA</name>
<reference evidence="1 2" key="1">
    <citation type="journal article" date="2022" name="DNA Res.">
        <title>Chromosomal-level genome assembly of the orchid tree Bauhinia variegata (Leguminosae; Cercidoideae) supports the allotetraploid origin hypothesis of Bauhinia.</title>
        <authorList>
            <person name="Zhong Y."/>
            <person name="Chen Y."/>
            <person name="Zheng D."/>
            <person name="Pang J."/>
            <person name="Liu Y."/>
            <person name="Luo S."/>
            <person name="Meng S."/>
            <person name="Qian L."/>
            <person name="Wei D."/>
            <person name="Dai S."/>
            <person name="Zhou R."/>
        </authorList>
    </citation>
    <scope>NUCLEOTIDE SEQUENCE [LARGE SCALE GENOMIC DNA]</scope>
    <source>
        <strain evidence="1">BV-YZ2020</strain>
    </source>
</reference>
<organism evidence="1 2">
    <name type="scientific">Bauhinia variegata</name>
    <name type="common">Purple orchid tree</name>
    <name type="synonym">Phanera variegata</name>
    <dbReference type="NCBI Taxonomy" id="167791"/>
    <lineage>
        <taxon>Eukaryota</taxon>
        <taxon>Viridiplantae</taxon>
        <taxon>Streptophyta</taxon>
        <taxon>Embryophyta</taxon>
        <taxon>Tracheophyta</taxon>
        <taxon>Spermatophyta</taxon>
        <taxon>Magnoliopsida</taxon>
        <taxon>eudicotyledons</taxon>
        <taxon>Gunneridae</taxon>
        <taxon>Pentapetalae</taxon>
        <taxon>rosids</taxon>
        <taxon>fabids</taxon>
        <taxon>Fabales</taxon>
        <taxon>Fabaceae</taxon>
        <taxon>Cercidoideae</taxon>
        <taxon>Cercideae</taxon>
        <taxon>Bauhiniinae</taxon>
        <taxon>Bauhinia</taxon>
    </lineage>
</organism>
<evidence type="ECO:0000313" key="2">
    <source>
        <dbReference type="Proteomes" id="UP000828941"/>
    </source>
</evidence>
<evidence type="ECO:0000313" key="1">
    <source>
        <dbReference type="EMBL" id="KAI4354219.1"/>
    </source>
</evidence>
<sequence>MAGFVRRKRVTGPLGEEVRARLVGAHLHPQLRYGSSGSDHSVDDPLSPSPSLSELVHGFLEDDDSEKRDSVVGNDVDSERVDSVADCPELVEEILRSTCVSKADPYRKRILDHVSEAVETFSFLRGEMSVLRRNVMVFLREKGYNAGICKTKWDSSGGVTAGNHEFIDVVESGPSAWQNKRYFVELDFPAQFEIARPTTNYAEILNSLPKVFVGTAGELKRSVRTMCDVAKRCFRSRGLSVPPWRKNRYMQNKWFSPYRRTTNPVHGNTVKTGAANCRLVGFENVVSETGRRGLFVRTRR</sequence>
<comment type="caution">
    <text evidence="1">The sequence shown here is derived from an EMBL/GenBank/DDBJ whole genome shotgun (WGS) entry which is preliminary data.</text>
</comment>
<keyword evidence="2" id="KW-1185">Reference proteome</keyword>